<feature type="transmembrane region" description="Helical" evidence="1">
    <location>
        <begin position="20"/>
        <end position="40"/>
    </location>
</feature>
<evidence type="ECO:0000313" key="2">
    <source>
        <dbReference type="EMBL" id="GAA5151959.1"/>
    </source>
</evidence>
<sequence>MDDRRGLPSWRLPGAGRIAALSLSVSAAVVVVLVTLGLTAPTGTHPFFYLRLAFLSGGAASLLFGGVGVVVARDRTPTIPPLDADFFAGVRRLVLAMWWCALVTNALGILIMLSIADGAGGDAPLPAPRLAATFAVAIVTMATATTTSVSMRRILPRG</sequence>
<feature type="transmembrane region" description="Helical" evidence="1">
    <location>
        <begin position="127"/>
        <end position="149"/>
    </location>
</feature>
<gene>
    <name evidence="2" type="ORF">GCM10023214_03330</name>
</gene>
<accession>A0ABP9PTJ3</accession>
<reference evidence="3" key="1">
    <citation type="journal article" date="2019" name="Int. J. Syst. Evol. Microbiol.">
        <title>The Global Catalogue of Microorganisms (GCM) 10K type strain sequencing project: providing services to taxonomists for standard genome sequencing and annotation.</title>
        <authorList>
            <consortium name="The Broad Institute Genomics Platform"/>
            <consortium name="The Broad Institute Genome Sequencing Center for Infectious Disease"/>
            <person name="Wu L."/>
            <person name="Ma J."/>
        </authorList>
    </citation>
    <scope>NUCLEOTIDE SEQUENCE [LARGE SCALE GENOMIC DNA]</scope>
    <source>
        <strain evidence="3">JCM 18054</strain>
    </source>
</reference>
<evidence type="ECO:0000256" key="1">
    <source>
        <dbReference type="SAM" id="Phobius"/>
    </source>
</evidence>
<organism evidence="2 3">
    <name type="scientific">Amycolatopsis dongchuanensis</name>
    <dbReference type="NCBI Taxonomy" id="1070866"/>
    <lineage>
        <taxon>Bacteria</taxon>
        <taxon>Bacillati</taxon>
        <taxon>Actinomycetota</taxon>
        <taxon>Actinomycetes</taxon>
        <taxon>Pseudonocardiales</taxon>
        <taxon>Pseudonocardiaceae</taxon>
        <taxon>Amycolatopsis</taxon>
    </lineage>
</organism>
<feature type="transmembrane region" description="Helical" evidence="1">
    <location>
        <begin position="93"/>
        <end position="115"/>
    </location>
</feature>
<keyword evidence="3" id="KW-1185">Reference proteome</keyword>
<name>A0ABP9PTJ3_9PSEU</name>
<comment type="caution">
    <text evidence="2">The sequence shown here is derived from an EMBL/GenBank/DDBJ whole genome shotgun (WGS) entry which is preliminary data.</text>
</comment>
<feature type="transmembrane region" description="Helical" evidence="1">
    <location>
        <begin position="52"/>
        <end position="72"/>
    </location>
</feature>
<keyword evidence="1" id="KW-0472">Membrane</keyword>
<dbReference type="RefSeq" id="WP_346051594.1">
    <property type="nucleotide sequence ID" value="NZ_BAABIB010000008.1"/>
</dbReference>
<dbReference type="Proteomes" id="UP001500192">
    <property type="component" value="Unassembled WGS sequence"/>
</dbReference>
<evidence type="ECO:0000313" key="3">
    <source>
        <dbReference type="Proteomes" id="UP001500192"/>
    </source>
</evidence>
<proteinExistence type="predicted"/>
<dbReference type="EMBL" id="BAABIB010000008">
    <property type="protein sequence ID" value="GAA5151959.1"/>
    <property type="molecule type" value="Genomic_DNA"/>
</dbReference>
<keyword evidence="1" id="KW-0812">Transmembrane</keyword>
<keyword evidence="1" id="KW-1133">Transmembrane helix</keyword>
<protein>
    <submittedName>
        <fullName evidence="2">Uncharacterized protein</fullName>
    </submittedName>
</protein>